<accession>A0A4Q0T3P8</accession>
<evidence type="ECO:0000313" key="2">
    <source>
        <dbReference type="Proteomes" id="UP000289437"/>
    </source>
</evidence>
<evidence type="ECO:0000313" key="1">
    <source>
        <dbReference type="EMBL" id="RXH56171.1"/>
    </source>
</evidence>
<dbReference type="Proteomes" id="UP000289437">
    <property type="component" value="Unassembled WGS sequence"/>
</dbReference>
<gene>
    <name evidence="1" type="ORF">GRAN_3028</name>
</gene>
<dbReference type="EMBL" id="RDSM01000002">
    <property type="protein sequence ID" value="RXH56171.1"/>
    <property type="molecule type" value="Genomic_DNA"/>
</dbReference>
<name>A0A4Q0T3P8_9BACT</name>
<proteinExistence type="predicted"/>
<sequence length="53" mass="5911">MRPDGTIDPASINDMIVTFILLKIGNAWRASEVNLVNVEKMDLPFSNPGQRPK</sequence>
<reference evidence="2" key="2">
    <citation type="submission" date="2019-02" db="EMBL/GenBank/DDBJ databases">
        <title>Granulicella sibirica sp. nov., a psychrotolerant acidobacterium isolated from an organic soil layer in forested tundra, West Siberia.</title>
        <authorList>
            <person name="Oshkin I.Y."/>
            <person name="Kulichevskaya I.S."/>
            <person name="Rijpstra W.I.C."/>
            <person name="Sinninghe Damste J.S."/>
            <person name="Rakitin A.L."/>
            <person name="Ravin N.V."/>
            <person name="Dedysh S.N."/>
        </authorList>
    </citation>
    <scope>NUCLEOTIDE SEQUENCE [LARGE SCALE GENOMIC DNA]</scope>
    <source>
        <strain evidence="2">AF10</strain>
    </source>
</reference>
<protein>
    <submittedName>
        <fullName evidence="1">Uncharacterized protein</fullName>
    </submittedName>
</protein>
<comment type="caution">
    <text evidence="1">The sequence shown here is derived from an EMBL/GenBank/DDBJ whole genome shotgun (WGS) entry which is preliminary data.</text>
</comment>
<organism evidence="1 2">
    <name type="scientific">Granulicella sibirica</name>
    <dbReference type="NCBI Taxonomy" id="2479048"/>
    <lineage>
        <taxon>Bacteria</taxon>
        <taxon>Pseudomonadati</taxon>
        <taxon>Acidobacteriota</taxon>
        <taxon>Terriglobia</taxon>
        <taxon>Terriglobales</taxon>
        <taxon>Acidobacteriaceae</taxon>
        <taxon>Granulicella</taxon>
    </lineage>
</organism>
<dbReference type="AlphaFoldDB" id="A0A4Q0T3P8"/>
<keyword evidence="2" id="KW-1185">Reference proteome</keyword>
<reference evidence="1 2" key="1">
    <citation type="submission" date="2018-11" db="EMBL/GenBank/DDBJ databases">
        <authorList>
            <person name="Mardanov A.V."/>
            <person name="Ravin N.V."/>
            <person name="Dedysh S.N."/>
        </authorList>
    </citation>
    <scope>NUCLEOTIDE SEQUENCE [LARGE SCALE GENOMIC DNA]</scope>
    <source>
        <strain evidence="1 2">AF10</strain>
    </source>
</reference>